<dbReference type="Pfam" id="PF04972">
    <property type="entry name" value="BON"/>
    <property type="match status" value="1"/>
</dbReference>
<gene>
    <name evidence="3" type="ORF">LJ655_22670</name>
</gene>
<evidence type="ECO:0000256" key="1">
    <source>
        <dbReference type="SAM" id="SignalP"/>
    </source>
</evidence>
<name>A0ABS8KIQ5_9BURK</name>
<organism evidence="3 4">
    <name type="scientific">Paraburkholderia translucens</name>
    <dbReference type="NCBI Taxonomy" id="2886945"/>
    <lineage>
        <taxon>Bacteria</taxon>
        <taxon>Pseudomonadati</taxon>
        <taxon>Pseudomonadota</taxon>
        <taxon>Betaproteobacteria</taxon>
        <taxon>Burkholderiales</taxon>
        <taxon>Burkholderiaceae</taxon>
        <taxon>Paraburkholderia</taxon>
    </lineage>
</organism>
<evidence type="ECO:0000313" key="4">
    <source>
        <dbReference type="Proteomes" id="UP001430614"/>
    </source>
</evidence>
<keyword evidence="1" id="KW-0732">Signal</keyword>
<feature type="signal peptide" evidence="1">
    <location>
        <begin position="1"/>
        <end position="22"/>
    </location>
</feature>
<reference evidence="3 4" key="1">
    <citation type="submission" date="2021-11" db="EMBL/GenBank/DDBJ databases">
        <authorList>
            <person name="Oh E.-T."/>
            <person name="Kim S.-B."/>
        </authorList>
    </citation>
    <scope>NUCLEOTIDE SEQUENCE [LARGE SCALE GENOMIC DNA]</scope>
    <source>
        <strain evidence="3 4">MMS20-SJTN17</strain>
    </source>
</reference>
<protein>
    <submittedName>
        <fullName evidence="3">BON domain-containing protein</fullName>
    </submittedName>
</protein>
<feature type="chain" id="PRO_5045605034" evidence="1">
    <location>
        <begin position="23"/>
        <end position="122"/>
    </location>
</feature>
<keyword evidence="4" id="KW-1185">Reference proteome</keyword>
<dbReference type="Proteomes" id="UP001430614">
    <property type="component" value="Unassembled WGS sequence"/>
</dbReference>
<feature type="domain" description="BON" evidence="2">
    <location>
        <begin position="48"/>
        <end position="118"/>
    </location>
</feature>
<evidence type="ECO:0000313" key="3">
    <source>
        <dbReference type="EMBL" id="MCC8404647.1"/>
    </source>
</evidence>
<evidence type="ECO:0000259" key="2">
    <source>
        <dbReference type="PROSITE" id="PS50914"/>
    </source>
</evidence>
<dbReference type="InterPro" id="IPR007055">
    <property type="entry name" value="BON_dom"/>
</dbReference>
<sequence>MKLRYIALSGAVAASLSFAVLAQTPTATDVNSARREQIRAVKKFDRIANKALAKKVQDTISKDKSLHDSDIAVFATAKTGKVILAGTIKEASDDQVAQEIAGKVPGVQTVISRLVVAGDHGS</sequence>
<comment type="caution">
    <text evidence="3">The sequence shown here is derived from an EMBL/GenBank/DDBJ whole genome shotgun (WGS) entry which is preliminary data.</text>
</comment>
<dbReference type="EMBL" id="JAJITC010000013">
    <property type="protein sequence ID" value="MCC8404647.1"/>
    <property type="molecule type" value="Genomic_DNA"/>
</dbReference>
<accession>A0ABS8KIQ5</accession>
<proteinExistence type="predicted"/>
<dbReference type="RefSeq" id="WP_230563460.1">
    <property type="nucleotide sequence ID" value="NZ_JAJITC010000013.1"/>
</dbReference>
<dbReference type="PROSITE" id="PS50914">
    <property type="entry name" value="BON"/>
    <property type="match status" value="1"/>
</dbReference>
<dbReference type="Gene3D" id="3.30.1340.30">
    <property type="match status" value="1"/>
</dbReference>